<evidence type="ECO:0000313" key="1">
    <source>
        <dbReference type="EMBL" id="KAA6392353.1"/>
    </source>
</evidence>
<comment type="caution">
    <text evidence="1">The sequence shown here is derived from an EMBL/GenBank/DDBJ whole genome shotgun (WGS) entry which is preliminary data.</text>
</comment>
<name>A0A5J4WCH3_9EUKA</name>
<dbReference type="EMBL" id="SNRW01002568">
    <property type="protein sequence ID" value="KAA6392353.1"/>
    <property type="molecule type" value="Genomic_DNA"/>
</dbReference>
<accession>A0A5J4WCH3</accession>
<proteinExistence type="predicted"/>
<gene>
    <name evidence="1" type="ORF">EZS28_012122</name>
</gene>
<sequence>MKYEIGIGIIDAKQNDIPHPFNYNNPRNNNTICLVGFTPFVKGNAKYGSGCKEIKQGDKVNVIVDLQSNPHTFCLAINKLIQPFCVKLIPNRVKFILLFGEKDGEWEFNSLEELAQGIDLSKIEERKCFKYE</sequence>
<evidence type="ECO:0008006" key="3">
    <source>
        <dbReference type="Google" id="ProtNLM"/>
    </source>
</evidence>
<dbReference type="AlphaFoldDB" id="A0A5J4WCH3"/>
<dbReference type="Proteomes" id="UP000324800">
    <property type="component" value="Unassembled WGS sequence"/>
</dbReference>
<reference evidence="1 2" key="1">
    <citation type="submission" date="2019-03" db="EMBL/GenBank/DDBJ databases">
        <title>Single cell metagenomics reveals metabolic interactions within the superorganism composed of flagellate Streblomastix strix and complex community of Bacteroidetes bacteria on its surface.</title>
        <authorList>
            <person name="Treitli S.C."/>
            <person name="Kolisko M."/>
            <person name="Husnik F."/>
            <person name="Keeling P."/>
            <person name="Hampl V."/>
        </authorList>
    </citation>
    <scope>NUCLEOTIDE SEQUENCE [LARGE SCALE GENOMIC DNA]</scope>
    <source>
        <strain evidence="1">ST1C</strain>
    </source>
</reference>
<protein>
    <recommendedName>
        <fullName evidence="3">SPRY domain-containing protein</fullName>
    </recommendedName>
</protein>
<evidence type="ECO:0000313" key="2">
    <source>
        <dbReference type="Proteomes" id="UP000324800"/>
    </source>
</evidence>
<organism evidence="1 2">
    <name type="scientific">Streblomastix strix</name>
    <dbReference type="NCBI Taxonomy" id="222440"/>
    <lineage>
        <taxon>Eukaryota</taxon>
        <taxon>Metamonada</taxon>
        <taxon>Preaxostyla</taxon>
        <taxon>Oxymonadida</taxon>
        <taxon>Streblomastigidae</taxon>
        <taxon>Streblomastix</taxon>
    </lineage>
</organism>